<keyword evidence="4" id="KW-0808">Transferase</keyword>
<dbReference type="PANTHER" id="PTHR30478:SF0">
    <property type="entry name" value="BETA SLIDING CLAMP"/>
    <property type="match status" value="1"/>
</dbReference>
<dbReference type="GO" id="GO:0005737">
    <property type="term" value="C:cytoplasm"/>
    <property type="evidence" value="ECO:0007669"/>
    <property type="project" value="UniProtKB-SubCell"/>
</dbReference>
<organism evidence="10 11">
    <name type="scientific">Kitasatospora indigofera</name>
    <dbReference type="NCBI Taxonomy" id="67307"/>
    <lineage>
        <taxon>Bacteria</taxon>
        <taxon>Bacillati</taxon>
        <taxon>Actinomycetota</taxon>
        <taxon>Actinomycetes</taxon>
        <taxon>Kitasatosporales</taxon>
        <taxon>Streptomycetaceae</taxon>
        <taxon>Kitasatospora</taxon>
    </lineage>
</organism>
<keyword evidence="5" id="KW-0548">Nucleotidyltransferase</keyword>
<dbReference type="SMART" id="SM00422">
    <property type="entry name" value="HTH_MERR"/>
    <property type="match status" value="1"/>
</dbReference>
<keyword evidence="3" id="KW-0963">Cytoplasm</keyword>
<dbReference type="CDD" id="cd01107">
    <property type="entry name" value="HTH_BmrR"/>
    <property type="match status" value="1"/>
</dbReference>
<name>A0A919FPL4_9ACTN</name>
<dbReference type="GO" id="GO:0003677">
    <property type="term" value="F:DNA binding"/>
    <property type="evidence" value="ECO:0007669"/>
    <property type="project" value="UniProtKB-KW"/>
</dbReference>
<gene>
    <name evidence="10" type="ORF">GCM10018781_29810</name>
</gene>
<evidence type="ECO:0000256" key="6">
    <source>
        <dbReference type="ARBA" id="ARBA00022705"/>
    </source>
</evidence>
<dbReference type="SMART" id="SM00480">
    <property type="entry name" value="POL3Bc"/>
    <property type="match status" value="1"/>
</dbReference>
<evidence type="ECO:0000256" key="4">
    <source>
        <dbReference type="ARBA" id="ARBA00022679"/>
    </source>
</evidence>
<evidence type="ECO:0000256" key="2">
    <source>
        <dbReference type="ARBA" id="ARBA00010752"/>
    </source>
</evidence>
<dbReference type="Proteomes" id="UP000617734">
    <property type="component" value="Unassembled WGS sequence"/>
</dbReference>
<dbReference type="PROSITE" id="PS50937">
    <property type="entry name" value="HTH_MERR_2"/>
    <property type="match status" value="1"/>
</dbReference>
<dbReference type="GO" id="GO:0003887">
    <property type="term" value="F:DNA-directed DNA polymerase activity"/>
    <property type="evidence" value="ECO:0007669"/>
    <property type="project" value="UniProtKB-KW"/>
</dbReference>
<reference evidence="10" key="2">
    <citation type="submission" date="2020-09" db="EMBL/GenBank/DDBJ databases">
        <authorList>
            <person name="Sun Q."/>
            <person name="Ohkuma M."/>
        </authorList>
    </citation>
    <scope>NUCLEOTIDE SEQUENCE</scope>
    <source>
        <strain evidence="10">JCM 4646</strain>
    </source>
</reference>
<comment type="subcellular location">
    <subcellularLocation>
        <location evidence="1">Cytoplasm</location>
    </subcellularLocation>
</comment>
<comment type="caution">
    <text evidence="10">The sequence shown here is derived from an EMBL/GenBank/DDBJ whole genome shotgun (WGS) entry which is preliminary data.</text>
</comment>
<keyword evidence="7" id="KW-0239">DNA-directed DNA polymerase</keyword>
<evidence type="ECO:0000256" key="8">
    <source>
        <dbReference type="ARBA" id="ARBA00023125"/>
    </source>
</evidence>
<sequence>MRSIGETARDSGLTVSALRFYDSAGVLRPARVDPQTGYRWYAPEQLADARLVARLRRVGLPPAEIRLVLAAVPGTGEAHRIVDAHLRRLEDGLSDARRELSFVRALLDQREHPMDPIRPESTVTLAAAELAAALDAVRFAVGGDPETPVLAGVLFEIEGEQLRLVATDRYRMALASVPVRAADGAAVAPPAAAIVPAALVDGARVLLAGCAEAVLTVGAAQFALEAGGHRIEGAGLDHDYPDYRRLIRLEHTRRVETTASALRRVVTEADVRLMRRSAEGAECEVTVLTVGPGGELSAAAGPAPDAAGGAVQVAVDRGFLLDALRAGATEQLVLELGGPITPLAIRAPGREGTFSLLMPVRIPELA</sequence>
<dbReference type="GO" id="GO:0006355">
    <property type="term" value="P:regulation of DNA-templated transcription"/>
    <property type="evidence" value="ECO:0007669"/>
    <property type="project" value="InterPro"/>
</dbReference>
<evidence type="ECO:0000313" key="10">
    <source>
        <dbReference type="EMBL" id="GHH70222.1"/>
    </source>
</evidence>
<dbReference type="GO" id="GO:0006271">
    <property type="term" value="P:DNA strand elongation involved in DNA replication"/>
    <property type="evidence" value="ECO:0007669"/>
    <property type="project" value="TreeGrafter"/>
</dbReference>
<protein>
    <recommendedName>
        <fullName evidence="9">HTH merR-type domain-containing protein</fullName>
    </recommendedName>
</protein>
<dbReference type="SUPFAM" id="SSF55979">
    <property type="entry name" value="DNA clamp"/>
    <property type="match status" value="2"/>
</dbReference>
<dbReference type="InterPro" id="IPR022637">
    <property type="entry name" value="DNA_polIII_beta_cen"/>
</dbReference>
<dbReference type="InterPro" id="IPR046938">
    <property type="entry name" value="DNA_clamp_sf"/>
</dbReference>
<feature type="domain" description="HTH merR-type" evidence="9">
    <location>
        <begin position="1"/>
        <end position="71"/>
    </location>
</feature>
<proteinExistence type="inferred from homology"/>
<dbReference type="Pfam" id="PF13411">
    <property type="entry name" value="MerR_1"/>
    <property type="match status" value="1"/>
</dbReference>
<dbReference type="Gene3D" id="1.10.1660.10">
    <property type="match status" value="1"/>
</dbReference>
<dbReference type="InterPro" id="IPR009061">
    <property type="entry name" value="DNA-bd_dom_put_sf"/>
</dbReference>
<keyword evidence="11" id="KW-1185">Reference proteome</keyword>
<dbReference type="Pfam" id="PF02767">
    <property type="entry name" value="DNA_pol3_beta_2"/>
    <property type="match status" value="1"/>
</dbReference>
<evidence type="ECO:0000256" key="5">
    <source>
        <dbReference type="ARBA" id="ARBA00022695"/>
    </source>
</evidence>
<dbReference type="GO" id="GO:0009360">
    <property type="term" value="C:DNA polymerase III complex"/>
    <property type="evidence" value="ECO:0007669"/>
    <property type="project" value="InterPro"/>
</dbReference>
<evidence type="ECO:0000313" key="11">
    <source>
        <dbReference type="Proteomes" id="UP000617734"/>
    </source>
</evidence>
<dbReference type="Gene3D" id="3.10.150.10">
    <property type="entry name" value="DNA Polymerase III, subunit A, domain 2"/>
    <property type="match status" value="2"/>
</dbReference>
<accession>A0A919FPL4</accession>
<evidence type="ECO:0000256" key="3">
    <source>
        <dbReference type="ARBA" id="ARBA00022490"/>
    </source>
</evidence>
<evidence type="ECO:0000256" key="7">
    <source>
        <dbReference type="ARBA" id="ARBA00022932"/>
    </source>
</evidence>
<evidence type="ECO:0000259" key="9">
    <source>
        <dbReference type="PROSITE" id="PS50937"/>
    </source>
</evidence>
<dbReference type="AlphaFoldDB" id="A0A919FPL4"/>
<dbReference type="GO" id="GO:0008408">
    <property type="term" value="F:3'-5' exonuclease activity"/>
    <property type="evidence" value="ECO:0007669"/>
    <property type="project" value="InterPro"/>
</dbReference>
<dbReference type="PANTHER" id="PTHR30478">
    <property type="entry name" value="DNA POLYMERASE III SUBUNIT BETA"/>
    <property type="match status" value="1"/>
</dbReference>
<keyword evidence="6" id="KW-0235">DNA replication</keyword>
<comment type="similarity">
    <text evidence="2">Belongs to the beta sliding clamp family.</text>
</comment>
<dbReference type="CDD" id="cd00140">
    <property type="entry name" value="beta_clamp"/>
    <property type="match status" value="1"/>
</dbReference>
<dbReference type="EMBL" id="BNBO01000013">
    <property type="protein sequence ID" value="GHH70222.1"/>
    <property type="molecule type" value="Genomic_DNA"/>
</dbReference>
<dbReference type="InterPro" id="IPR000551">
    <property type="entry name" value="MerR-type_HTH_dom"/>
</dbReference>
<dbReference type="SUPFAM" id="SSF46955">
    <property type="entry name" value="Putative DNA-binding domain"/>
    <property type="match status" value="1"/>
</dbReference>
<evidence type="ECO:0000256" key="1">
    <source>
        <dbReference type="ARBA" id="ARBA00004496"/>
    </source>
</evidence>
<reference evidence="10" key="1">
    <citation type="journal article" date="2014" name="Int. J. Syst. Evol. Microbiol.">
        <title>Complete genome sequence of Corynebacterium casei LMG S-19264T (=DSM 44701T), isolated from a smear-ripened cheese.</title>
        <authorList>
            <consortium name="US DOE Joint Genome Institute (JGI-PGF)"/>
            <person name="Walter F."/>
            <person name="Albersmeier A."/>
            <person name="Kalinowski J."/>
            <person name="Ruckert C."/>
        </authorList>
    </citation>
    <scope>NUCLEOTIDE SEQUENCE</scope>
    <source>
        <strain evidence="10">JCM 4646</strain>
    </source>
</reference>
<keyword evidence="8" id="KW-0238">DNA-binding</keyword>
<dbReference type="InterPro" id="IPR001001">
    <property type="entry name" value="DNA_polIII_beta"/>
</dbReference>